<dbReference type="Gene3D" id="3.50.50.60">
    <property type="entry name" value="FAD/NAD(P)-binding domain"/>
    <property type="match status" value="1"/>
</dbReference>
<dbReference type="Pfam" id="PF01494">
    <property type="entry name" value="FAD_binding_3"/>
    <property type="match status" value="1"/>
</dbReference>
<dbReference type="PROSITE" id="PS51257">
    <property type="entry name" value="PROKAR_LIPOPROTEIN"/>
    <property type="match status" value="1"/>
</dbReference>
<dbReference type="Pfam" id="PF21274">
    <property type="entry name" value="Rng_hyd_C"/>
    <property type="match status" value="1"/>
</dbReference>
<proteinExistence type="predicted"/>
<accession>A0ABR0KAM0</accession>
<keyword evidence="1" id="KW-0285">Flavoprotein</keyword>
<evidence type="ECO:0000256" key="3">
    <source>
        <dbReference type="ARBA" id="ARBA00023002"/>
    </source>
</evidence>
<keyword evidence="3" id="KW-0560">Oxidoreductase</keyword>
<evidence type="ECO:0000313" key="6">
    <source>
        <dbReference type="EMBL" id="KAK5092426.1"/>
    </source>
</evidence>
<feature type="compositionally biased region" description="Polar residues" evidence="4">
    <location>
        <begin position="607"/>
        <end position="620"/>
    </location>
</feature>
<dbReference type="Gene3D" id="3.30.9.10">
    <property type="entry name" value="D-Amino Acid Oxidase, subunit A, domain 2"/>
    <property type="match status" value="1"/>
</dbReference>
<name>A0ABR0KAM0_9EURO</name>
<dbReference type="Gene3D" id="3.40.30.120">
    <property type="match status" value="1"/>
</dbReference>
<dbReference type="InterPro" id="IPR050641">
    <property type="entry name" value="RIFMO-like"/>
</dbReference>
<evidence type="ECO:0000256" key="1">
    <source>
        <dbReference type="ARBA" id="ARBA00022630"/>
    </source>
</evidence>
<keyword evidence="2" id="KW-0274">FAD</keyword>
<dbReference type="EMBL" id="JAVRRG010000058">
    <property type="protein sequence ID" value="KAK5092426.1"/>
    <property type="molecule type" value="Genomic_DNA"/>
</dbReference>
<dbReference type="InterPro" id="IPR036188">
    <property type="entry name" value="FAD/NAD-bd_sf"/>
</dbReference>
<gene>
    <name evidence="6" type="ORF">LTR24_005244</name>
</gene>
<dbReference type="PANTHER" id="PTHR43004:SF8">
    <property type="entry name" value="FAD-BINDING DOMAIN-CONTAINING PROTEIN-RELATED"/>
    <property type="match status" value="1"/>
</dbReference>
<evidence type="ECO:0000256" key="2">
    <source>
        <dbReference type="ARBA" id="ARBA00022827"/>
    </source>
</evidence>
<dbReference type="PRINTS" id="PR00420">
    <property type="entry name" value="RNGMNOXGNASE"/>
</dbReference>
<evidence type="ECO:0000313" key="7">
    <source>
        <dbReference type="Proteomes" id="UP001345013"/>
    </source>
</evidence>
<evidence type="ECO:0000259" key="5">
    <source>
        <dbReference type="Pfam" id="PF01494"/>
    </source>
</evidence>
<sequence length="646" mass="71117">MIAENRDEIETEETDLLIVGAGPAGASLACFLSEYGLKGIMIAAAPGTAETPRAHITNMAALECLRDIGLEEECLAKATASQNMEHTRWCHSMAGDEYARIHSWGHDPHRHGDYSDASPCDHVDLPQTLAEPIMVNRARQRGWDIRFSTALTSFDDQGAKGVTSSIKEVDSGREYAIHSRFLFGCDGGRSQVVRQLNLPLLKKPGQGIALNVLVEVDLTHLIKTRVGNLHWCIQPDRPHPRWGHMAIVRMVKPWHEWMFIILPEPGWDPQVDKEPSNDEYMARVREFIGDDSIPAKLIGVSKWAINEIVAEQYSSPSGNIHCLGDAVHRHPPFNGLGSNTCIQDAYNLAWKTAYVLRGHAGQTLLKSYSIERQPVGLGVITRANQGLRDHAACLQALGVTEPNLARSTAAFNELKAATPGGAARRRAFRDAVANTSHEFHAVGQEMNQRYDGSPGIYFDDETEPRPELPEDPVLFHKISTYPGARLPHAWINTRKPSQPISTHDIAGKGRFTVITGPGDGHGQWRAAAAQASKTLGVDVQSVSVGYACDWEDVYFDWERRREVEDDGAVLVRPDRFVAWRAKEMPSEPGRKLEEVLRSVLCLDGAGNQANGSMSDGSQALESMKHDVEGGDAKFGPQDPAMHGPSQ</sequence>
<dbReference type="SUPFAM" id="SSF51905">
    <property type="entry name" value="FAD/NAD(P)-binding domain"/>
    <property type="match status" value="1"/>
</dbReference>
<feature type="region of interest" description="Disordered" evidence="4">
    <location>
        <begin position="607"/>
        <end position="646"/>
    </location>
</feature>
<dbReference type="InterPro" id="IPR002938">
    <property type="entry name" value="FAD-bd"/>
</dbReference>
<reference evidence="6 7" key="1">
    <citation type="submission" date="2023-08" db="EMBL/GenBank/DDBJ databases">
        <title>Black Yeasts Isolated from many extreme environments.</title>
        <authorList>
            <person name="Coleine C."/>
            <person name="Stajich J.E."/>
            <person name="Selbmann L."/>
        </authorList>
    </citation>
    <scope>NUCLEOTIDE SEQUENCE [LARGE SCALE GENOMIC DNA]</scope>
    <source>
        <strain evidence="6 7">CCFEE 5885</strain>
    </source>
</reference>
<evidence type="ECO:0000256" key="4">
    <source>
        <dbReference type="SAM" id="MobiDB-lite"/>
    </source>
</evidence>
<protein>
    <recommendedName>
        <fullName evidence="5">FAD-binding domain-containing protein</fullName>
    </recommendedName>
</protein>
<organism evidence="6 7">
    <name type="scientific">Lithohypha guttulata</name>
    <dbReference type="NCBI Taxonomy" id="1690604"/>
    <lineage>
        <taxon>Eukaryota</taxon>
        <taxon>Fungi</taxon>
        <taxon>Dikarya</taxon>
        <taxon>Ascomycota</taxon>
        <taxon>Pezizomycotina</taxon>
        <taxon>Eurotiomycetes</taxon>
        <taxon>Chaetothyriomycetidae</taxon>
        <taxon>Chaetothyriales</taxon>
        <taxon>Trichomeriaceae</taxon>
        <taxon>Lithohypha</taxon>
    </lineage>
</organism>
<dbReference type="PANTHER" id="PTHR43004">
    <property type="entry name" value="TRK SYSTEM POTASSIUM UPTAKE PROTEIN"/>
    <property type="match status" value="1"/>
</dbReference>
<keyword evidence="7" id="KW-1185">Reference proteome</keyword>
<comment type="caution">
    <text evidence="6">The sequence shown here is derived from an EMBL/GenBank/DDBJ whole genome shotgun (WGS) entry which is preliminary data.</text>
</comment>
<dbReference type="Proteomes" id="UP001345013">
    <property type="component" value="Unassembled WGS sequence"/>
</dbReference>
<feature type="domain" description="FAD-binding" evidence="5">
    <location>
        <begin position="13"/>
        <end position="382"/>
    </location>
</feature>
<feature type="compositionally biased region" description="Basic and acidic residues" evidence="4">
    <location>
        <begin position="622"/>
        <end position="631"/>
    </location>
</feature>